<keyword evidence="2" id="KW-0732">Signal</keyword>
<evidence type="ECO:0000256" key="2">
    <source>
        <dbReference type="SAM" id="SignalP"/>
    </source>
</evidence>
<gene>
    <name evidence="3" type="ORF">B0T14DRAFT_576402</name>
</gene>
<feature type="chain" id="PRO_5041346964" evidence="2">
    <location>
        <begin position="18"/>
        <end position="223"/>
    </location>
</feature>
<comment type="caution">
    <text evidence="3">The sequence shown here is derived from an EMBL/GenBank/DDBJ whole genome shotgun (WGS) entry which is preliminary data.</text>
</comment>
<dbReference type="AlphaFoldDB" id="A0AA40CE24"/>
<organism evidence="3 4">
    <name type="scientific">Immersiella caudata</name>
    <dbReference type="NCBI Taxonomy" id="314043"/>
    <lineage>
        <taxon>Eukaryota</taxon>
        <taxon>Fungi</taxon>
        <taxon>Dikarya</taxon>
        <taxon>Ascomycota</taxon>
        <taxon>Pezizomycotina</taxon>
        <taxon>Sordariomycetes</taxon>
        <taxon>Sordariomycetidae</taxon>
        <taxon>Sordariales</taxon>
        <taxon>Lasiosphaeriaceae</taxon>
        <taxon>Immersiella</taxon>
    </lineage>
</organism>
<dbReference type="EMBL" id="JAULSU010000001">
    <property type="protein sequence ID" value="KAK0634039.1"/>
    <property type="molecule type" value="Genomic_DNA"/>
</dbReference>
<dbReference type="Proteomes" id="UP001175000">
    <property type="component" value="Unassembled WGS sequence"/>
</dbReference>
<name>A0AA40CE24_9PEZI</name>
<reference evidence="3" key="1">
    <citation type="submission" date="2023-06" db="EMBL/GenBank/DDBJ databases">
        <title>Genome-scale phylogeny and comparative genomics of the fungal order Sordariales.</title>
        <authorList>
            <consortium name="Lawrence Berkeley National Laboratory"/>
            <person name="Hensen N."/>
            <person name="Bonometti L."/>
            <person name="Westerberg I."/>
            <person name="Brannstrom I.O."/>
            <person name="Guillou S."/>
            <person name="Cros-Aarteil S."/>
            <person name="Calhoun S."/>
            <person name="Haridas S."/>
            <person name="Kuo A."/>
            <person name="Mondo S."/>
            <person name="Pangilinan J."/>
            <person name="Riley R."/>
            <person name="Labutti K."/>
            <person name="Andreopoulos B."/>
            <person name="Lipzen A."/>
            <person name="Chen C."/>
            <person name="Yanf M."/>
            <person name="Daum C."/>
            <person name="Ng V."/>
            <person name="Clum A."/>
            <person name="Steindorff A."/>
            <person name="Ohm R."/>
            <person name="Martin F."/>
            <person name="Silar P."/>
            <person name="Natvig D."/>
            <person name="Lalanne C."/>
            <person name="Gautier V."/>
            <person name="Ament-Velasquez S.L."/>
            <person name="Kruys A."/>
            <person name="Hutchinson M.I."/>
            <person name="Powell A.J."/>
            <person name="Barry K."/>
            <person name="Miller A.N."/>
            <person name="Grigoriev I.V."/>
            <person name="Debuchy R."/>
            <person name="Gladieux P."/>
            <person name="Thoren M.H."/>
            <person name="Johannesson H."/>
        </authorList>
    </citation>
    <scope>NUCLEOTIDE SEQUENCE</scope>
    <source>
        <strain evidence="3">CBS 606.72</strain>
    </source>
</reference>
<feature type="region of interest" description="Disordered" evidence="1">
    <location>
        <begin position="173"/>
        <end position="201"/>
    </location>
</feature>
<feature type="signal peptide" evidence="2">
    <location>
        <begin position="1"/>
        <end position="17"/>
    </location>
</feature>
<accession>A0AA40CE24</accession>
<proteinExistence type="predicted"/>
<feature type="compositionally biased region" description="Gly residues" evidence="1">
    <location>
        <begin position="173"/>
        <end position="195"/>
    </location>
</feature>
<keyword evidence="4" id="KW-1185">Reference proteome</keyword>
<evidence type="ECO:0000256" key="1">
    <source>
        <dbReference type="SAM" id="MobiDB-lite"/>
    </source>
</evidence>
<protein>
    <submittedName>
        <fullName evidence="3">Uncharacterized protein</fullName>
    </submittedName>
</protein>
<sequence>MHLNPLLLLTSLPLIHALAGPTDLNANTLDNLEHACAINFPFDTKAGKGGAQPSIVCINKGEDLLLVKKNNTYYRSEGTRICCPADSVCMQEEFDRSHNYRGHQVVCFSPQKKAILQAHTDEWEGCTPNGGEDGCVDDKTGKRKFYNKDVQKVVDIKGGVGVLDPNFASGTFGDGTGSSGGSSGGSGSSSSGGEGSKSSANSLQGSSIVAIAAALGFAAAVVL</sequence>
<evidence type="ECO:0000313" key="3">
    <source>
        <dbReference type="EMBL" id="KAK0634039.1"/>
    </source>
</evidence>
<evidence type="ECO:0000313" key="4">
    <source>
        <dbReference type="Proteomes" id="UP001175000"/>
    </source>
</evidence>